<name>A0AAV8Z792_9CUCU</name>
<gene>
    <name evidence="2" type="ORF">NQ318_022379</name>
</gene>
<organism evidence="2 3">
    <name type="scientific">Aromia moschata</name>
    <dbReference type="NCBI Taxonomy" id="1265417"/>
    <lineage>
        <taxon>Eukaryota</taxon>
        <taxon>Metazoa</taxon>
        <taxon>Ecdysozoa</taxon>
        <taxon>Arthropoda</taxon>
        <taxon>Hexapoda</taxon>
        <taxon>Insecta</taxon>
        <taxon>Pterygota</taxon>
        <taxon>Neoptera</taxon>
        <taxon>Endopterygota</taxon>
        <taxon>Coleoptera</taxon>
        <taxon>Polyphaga</taxon>
        <taxon>Cucujiformia</taxon>
        <taxon>Chrysomeloidea</taxon>
        <taxon>Cerambycidae</taxon>
        <taxon>Cerambycinae</taxon>
        <taxon>Callichromatini</taxon>
        <taxon>Aromia</taxon>
    </lineage>
</organism>
<feature type="signal peptide" evidence="1">
    <location>
        <begin position="1"/>
        <end position="16"/>
    </location>
</feature>
<sequence length="63" mass="6851">MHIVTAISLFARVAHSIRMLPLCIIASKLFRASSRNSLRNVSLTCSPGSTMPPGRAHCPQSFL</sequence>
<evidence type="ECO:0000313" key="3">
    <source>
        <dbReference type="Proteomes" id="UP001162162"/>
    </source>
</evidence>
<evidence type="ECO:0000256" key="1">
    <source>
        <dbReference type="SAM" id="SignalP"/>
    </source>
</evidence>
<dbReference type="AlphaFoldDB" id="A0AAV8Z792"/>
<feature type="chain" id="PRO_5043608704" evidence="1">
    <location>
        <begin position="17"/>
        <end position="63"/>
    </location>
</feature>
<keyword evidence="3" id="KW-1185">Reference proteome</keyword>
<dbReference type="EMBL" id="JAPWTK010000014">
    <property type="protein sequence ID" value="KAJ8959122.1"/>
    <property type="molecule type" value="Genomic_DNA"/>
</dbReference>
<comment type="caution">
    <text evidence="2">The sequence shown here is derived from an EMBL/GenBank/DDBJ whole genome shotgun (WGS) entry which is preliminary data.</text>
</comment>
<evidence type="ECO:0000313" key="2">
    <source>
        <dbReference type="EMBL" id="KAJ8959122.1"/>
    </source>
</evidence>
<dbReference type="Proteomes" id="UP001162162">
    <property type="component" value="Unassembled WGS sequence"/>
</dbReference>
<accession>A0AAV8Z792</accession>
<reference evidence="2" key="1">
    <citation type="journal article" date="2023" name="Insect Mol. Biol.">
        <title>Genome sequencing provides insights into the evolution of gene families encoding plant cell wall-degrading enzymes in longhorned beetles.</title>
        <authorList>
            <person name="Shin N.R."/>
            <person name="Okamura Y."/>
            <person name="Kirsch R."/>
            <person name="Pauchet Y."/>
        </authorList>
    </citation>
    <scope>NUCLEOTIDE SEQUENCE</scope>
    <source>
        <strain evidence="2">AMC_N1</strain>
    </source>
</reference>
<proteinExistence type="predicted"/>
<keyword evidence="1" id="KW-0732">Signal</keyword>
<protein>
    <submittedName>
        <fullName evidence="2">Uncharacterized protein</fullName>
    </submittedName>
</protein>